<comment type="caution">
    <text evidence="2">The sequence shown here is derived from an EMBL/GenBank/DDBJ whole genome shotgun (WGS) entry which is preliminary data.</text>
</comment>
<dbReference type="AlphaFoldDB" id="A0A915ZFZ3"/>
<feature type="compositionally biased region" description="Polar residues" evidence="1">
    <location>
        <begin position="1"/>
        <end position="15"/>
    </location>
</feature>
<feature type="region of interest" description="Disordered" evidence="1">
    <location>
        <begin position="101"/>
        <end position="133"/>
    </location>
</feature>
<evidence type="ECO:0000256" key="1">
    <source>
        <dbReference type="SAM" id="MobiDB-lite"/>
    </source>
</evidence>
<gene>
    <name evidence="2" type="ORF">CHRIB12_LOCUS14101</name>
</gene>
<organism evidence="2 3">
    <name type="scientific">Rhizophagus irregularis</name>
    <dbReference type="NCBI Taxonomy" id="588596"/>
    <lineage>
        <taxon>Eukaryota</taxon>
        <taxon>Fungi</taxon>
        <taxon>Fungi incertae sedis</taxon>
        <taxon>Mucoromycota</taxon>
        <taxon>Glomeromycotina</taxon>
        <taxon>Glomeromycetes</taxon>
        <taxon>Glomerales</taxon>
        <taxon>Glomeraceae</taxon>
        <taxon>Rhizophagus</taxon>
    </lineage>
</organism>
<reference evidence="2" key="1">
    <citation type="submission" date="2020-05" db="EMBL/GenBank/DDBJ databases">
        <authorList>
            <person name="Rincon C."/>
            <person name="Sanders R I."/>
            <person name="Robbins C."/>
            <person name="Chaturvedi A."/>
        </authorList>
    </citation>
    <scope>NUCLEOTIDE SEQUENCE</scope>
    <source>
        <strain evidence="2">CHB12</strain>
    </source>
</reference>
<evidence type="ECO:0000313" key="3">
    <source>
        <dbReference type="Proteomes" id="UP000684084"/>
    </source>
</evidence>
<dbReference type="VEuPathDB" id="FungiDB:RhiirFUN_014990"/>
<dbReference type="OrthoDB" id="337464at2759"/>
<proteinExistence type="predicted"/>
<protein>
    <submittedName>
        <fullName evidence="2">Uncharacterized protein</fullName>
    </submittedName>
</protein>
<feature type="region of interest" description="Disordered" evidence="1">
    <location>
        <begin position="72"/>
        <end position="91"/>
    </location>
</feature>
<dbReference type="Proteomes" id="UP000684084">
    <property type="component" value="Unassembled WGS sequence"/>
</dbReference>
<accession>A0A915ZFZ3</accession>
<feature type="compositionally biased region" description="Basic and acidic residues" evidence="1">
    <location>
        <begin position="112"/>
        <end position="121"/>
    </location>
</feature>
<evidence type="ECO:0000313" key="2">
    <source>
        <dbReference type="EMBL" id="CAB5373653.1"/>
    </source>
</evidence>
<name>A0A915ZFZ3_9GLOM</name>
<sequence length="173" mass="19595">MTTSEQQQPVENNSDFAPPSTLESRARAFREFRTRVALFNGLLTTDPKERANASDRITQLLKNLAKESYPSETAGTVISASGDRENVSGVDSENFGYVNQMEFQRNGFPDGASDHSRRNSADENSPDDIEKSEEERKEYLRLLILAMLQIYLFAYQKFGTSLKTLEKKKNNNN</sequence>
<dbReference type="EMBL" id="CAGKOT010000032">
    <property type="protein sequence ID" value="CAB5373653.1"/>
    <property type="molecule type" value="Genomic_DNA"/>
</dbReference>
<feature type="region of interest" description="Disordered" evidence="1">
    <location>
        <begin position="1"/>
        <end position="21"/>
    </location>
</feature>